<organism evidence="5 6">
    <name type="scientific">Candidatus Gottesmanbacteria bacterium RBG_16_37_8</name>
    <dbReference type="NCBI Taxonomy" id="1798371"/>
    <lineage>
        <taxon>Bacteria</taxon>
        <taxon>Candidatus Gottesmaniibacteriota</taxon>
    </lineage>
</organism>
<dbReference type="GO" id="GO:0005524">
    <property type="term" value="F:ATP binding"/>
    <property type="evidence" value="ECO:0007669"/>
    <property type="project" value="InterPro"/>
</dbReference>
<dbReference type="Gene3D" id="3.40.1190.10">
    <property type="entry name" value="Mur-like, catalytic domain"/>
    <property type="match status" value="1"/>
</dbReference>
<dbReference type="InterPro" id="IPR004101">
    <property type="entry name" value="Mur_ligase_C"/>
</dbReference>
<evidence type="ECO:0000313" key="6">
    <source>
        <dbReference type="Proteomes" id="UP000176665"/>
    </source>
</evidence>
<name>A0A1F5YT17_9BACT</name>
<keyword evidence="2" id="KW-0573">Peptidoglycan synthesis</keyword>
<evidence type="ECO:0000259" key="3">
    <source>
        <dbReference type="Pfam" id="PF02875"/>
    </source>
</evidence>
<comment type="subcellular location">
    <subcellularLocation>
        <location evidence="2">Cytoplasm</location>
    </subcellularLocation>
</comment>
<dbReference type="PANTHER" id="PTHR23135:SF4">
    <property type="entry name" value="UDP-N-ACETYLMURAMOYL-L-ALANYL-D-GLUTAMATE--2,6-DIAMINOPIMELATE LIGASE MURE HOMOLOG, CHLOROPLASTIC"/>
    <property type="match status" value="1"/>
</dbReference>
<sequence>MQRIKNLYHFFTALFSSFYFRHPGDKMTVIGITGTDGKTTTTHLVYHILRTAKLPVSFVSTVEANIAGQVIDTGFHVTTPSPFKLQKLISLAYTKGSRYLVLEITSHALDQYRVFGSSVDIALITNISHEHLDYHKNMDNYRNSKAKIIRDAKYAVLNSDDKNFSFLKSKVKGNLVTFSLKKKNKINYADIPANPHLLGNYNKYNILSSIKVAEILNIDAKIIKKAIKSFKGIPGRLEEVKTKKHFKIYIDFAHKLNALKQVLTTVRQFTPGRVIAVFGAAGLRDHLKRPLMGKVAGELADITVLTAEDPRTEDVRLIINSIARGLLSKKVIEMNKFADISQFVNGLKYFYKIPDRQEAINFAIRKLASSGDTVIICGKGHEKSMCYQKTEYPWNEKQAVLKALYGPVKDTQETKIS</sequence>
<feature type="domain" description="Mur ligase central" evidence="4">
    <location>
        <begin position="32"/>
        <end position="193"/>
    </location>
</feature>
<dbReference type="GO" id="GO:0016881">
    <property type="term" value="F:acid-amino acid ligase activity"/>
    <property type="evidence" value="ECO:0007669"/>
    <property type="project" value="InterPro"/>
</dbReference>
<dbReference type="SUPFAM" id="SSF53623">
    <property type="entry name" value="MurD-like peptide ligases, catalytic domain"/>
    <property type="match status" value="1"/>
</dbReference>
<keyword evidence="2" id="KW-0132">Cell division</keyword>
<comment type="similarity">
    <text evidence="1">Belongs to the MurCDEF family. MurE subfamily.</text>
</comment>
<dbReference type="Pfam" id="PF08245">
    <property type="entry name" value="Mur_ligase_M"/>
    <property type="match status" value="1"/>
</dbReference>
<dbReference type="GO" id="GO:0008360">
    <property type="term" value="P:regulation of cell shape"/>
    <property type="evidence" value="ECO:0007669"/>
    <property type="project" value="UniProtKB-KW"/>
</dbReference>
<dbReference type="InterPro" id="IPR005761">
    <property type="entry name" value="UDP-N-AcMur-Glu-dNH2Pim_ligase"/>
</dbReference>
<reference evidence="5 6" key="1">
    <citation type="journal article" date="2016" name="Nat. Commun.">
        <title>Thousands of microbial genomes shed light on interconnected biogeochemical processes in an aquifer system.</title>
        <authorList>
            <person name="Anantharaman K."/>
            <person name="Brown C.T."/>
            <person name="Hug L.A."/>
            <person name="Sharon I."/>
            <person name="Castelle C.J."/>
            <person name="Probst A.J."/>
            <person name="Thomas B.C."/>
            <person name="Singh A."/>
            <person name="Wilkins M.J."/>
            <person name="Karaoz U."/>
            <person name="Brodie E.L."/>
            <person name="Williams K.H."/>
            <person name="Hubbard S.S."/>
            <person name="Banfield J.F."/>
        </authorList>
    </citation>
    <scope>NUCLEOTIDE SEQUENCE [LARGE SCALE GENOMIC DNA]</scope>
</reference>
<dbReference type="NCBIfam" id="TIGR01085">
    <property type="entry name" value="murE"/>
    <property type="match status" value="1"/>
</dbReference>
<comment type="pathway">
    <text evidence="2">Cell wall biogenesis; peptidoglycan biosynthesis.</text>
</comment>
<dbReference type="AlphaFoldDB" id="A0A1F5YT17"/>
<dbReference type="Pfam" id="PF02875">
    <property type="entry name" value="Mur_ligase_C"/>
    <property type="match status" value="1"/>
</dbReference>
<protein>
    <recommendedName>
        <fullName evidence="7">UDP-N-acetylmuramoyl-L-alanyl-D-glutamate--2, 6-diaminopimelate ligase</fullName>
    </recommendedName>
</protein>
<dbReference type="InterPro" id="IPR036565">
    <property type="entry name" value="Mur-like_cat_sf"/>
</dbReference>
<evidence type="ECO:0008006" key="7">
    <source>
        <dbReference type="Google" id="ProtNLM"/>
    </source>
</evidence>
<feature type="domain" description="Mur ligase C-terminal" evidence="3">
    <location>
        <begin position="235"/>
        <end position="380"/>
    </location>
</feature>
<dbReference type="GO" id="GO:0005737">
    <property type="term" value="C:cytoplasm"/>
    <property type="evidence" value="ECO:0007669"/>
    <property type="project" value="UniProtKB-SubCell"/>
</dbReference>
<dbReference type="InterPro" id="IPR013221">
    <property type="entry name" value="Mur_ligase_cen"/>
</dbReference>
<dbReference type="Gene3D" id="3.90.190.20">
    <property type="entry name" value="Mur ligase, C-terminal domain"/>
    <property type="match status" value="1"/>
</dbReference>
<gene>
    <name evidence="5" type="ORF">A2W14_03780</name>
</gene>
<evidence type="ECO:0000256" key="1">
    <source>
        <dbReference type="ARBA" id="ARBA00005898"/>
    </source>
</evidence>
<dbReference type="Proteomes" id="UP000176665">
    <property type="component" value="Unassembled WGS sequence"/>
</dbReference>
<dbReference type="SUPFAM" id="SSF53244">
    <property type="entry name" value="MurD-like peptide ligases, peptide-binding domain"/>
    <property type="match status" value="1"/>
</dbReference>
<evidence type="ECO:0000313" key="5">
    <source>
        <dbReference type="EMBL" id="OGG03309.1"/>
    </source>
</evidence>
<comment type="caution">
    <text evidence="5">The sequence shown here is derived from an EMBL/GenBank/DDBJ whole genome shotgun (WGS) entry which is preliminary data.</text>
</comment>
<keyword evidence="2" id="KW-0131">Cell cycle</keyword>
<evidence type="ECO:0000259" key="4">
    <source>
        <dbReference type="Pfam" id="PF08245"/>
    </source>
</evidence>
<evidence type="ECO:0000256" key="2">
    <source>
        <dbReference type="RuleBase" id="RU004135"/>
    </source>
</evidence>
<dbReference type="GO" id="GO:0051301">
    <property type="term" value="P:cell division"/>
    <property type="evidence" value="ECO:0007669"/>
    <property type="project" value="UniProtKB-KW"/>
</dbReference>
<dbReference type="UniPathway" id="UPA00219"/>
<dbReference type="InterPro" id="IPR036615">
    <property type="entry name" value="Mur_ligase_C_dom_sf"/>
</dbReference>
<keyword evidence="2" id="KW-0133">Cell shape</keyword>
<accession>A0A1F5YT17</accession>
<proteinExistence type="inferred from homology"/>
<dbReference type="EMBL" id="MFJA01000032">
    <property type="protein sequence ID" value="OGG03309.1"/>
    <property type="molecule type" value="Genomic_DNA"/>
</dbReference>
<dbReference type="PANTHER" id="PTHR23135">
    <property type="entry name" value="MUR LIGASE FAMILY MEMBER"/>
    <property type="match status" value="1"/>
</dbReference>
<dbReference type="STRING" id="1798371.A2W14_03780"/>
<dbReference type="GO" id="GO:0071555">
    <property type="term" value="P:cell wall organization"/>
    <property type="evidence" value="ECO:0007669"/>
    <property type="project" value="UniProtKB-KW"/>
</dbReference>
<keyword evidence="2" id="KW-0961">Cell wall biogenesis/degradation</keyword>
<dbReference type="GO" id="GO:0009252">
    <property type="term" value="P:peptidoglycan biosynthetic process"/>
    <property type="evidence" value="ECO:0007669"/>
    <property type="project" value="UniProtKB-UniPathway"/>
</dbReference>